<name>A0A7R9BLP5_9CRUS</name>
<organism evidence="3">
    <name type="scientific">Notodromas monacha</name>
    <dbReference type="NCBI Taxonomy" id="399045"/>
    <lineage>
        <taxon>Eukaryota</taxon>
        <taxon>Metazoa</taxon>
        <taxon>Ecdysozoa</taxon>
        <taxon>Arthropoda</taxon>
        <taxon>Crustacea</taxon>
        <taxon>Oligostraca</taxon>
        <taxon>Ostracoda</taxon>
        <taxon>Podocopa</taxon>
        <taxon>Podocopida</taxon>
        <taxon>Cypridocopina</taxon>
        <taxon>Cypridoidea</taxon>
        <taxon>Cyprididae</taxon>
        <taxon>Notodromas</taxon>
    </lineage>
</organism>
<dbReference type="InterPro" id="IPR007145">
    <property type="entry name" value="MAP65_Ase1_PRC1"/>
</dbReference>
<feature type="coiled-coil region" evidence="1">
    <location>
        <begin position="103"/>
        <end position="130"/>
    </location>
</feature>
<dbReference type="GO" id="GO:0008017">
    <property type="term" value="F:microtubule binding"/>
    <property type="evidence" value="ECO:0007669"/>
    <property type="project" value="InterPro"/>
</dbReference>
<evidence type="ECO:0000313" key="4">
    <source>
        <dbReference type="Proteomes" id="UP000678499"/>
    </source>
</evidence>
<dbReference type="PANTHER" id="PTHR19321">
    <property type="entry name" value="PROTEIN REGULATOR OF CYTOKINESIS 1 PRC1-RELATED"/>
    <property type="match status" value="1"/>
</dbReference>
<dbReference type="EMBL" id="OA882749">
    <property type="protein sequence ID" value="CAD7276779.1"/>
    <property type="molecule type" value="Genomic_DNA"/>
</dbReference>
<dbReference type="Proteomes" id="UP000678499">
    <property type="component" value="Unassembled WGS sequence"/>
</dbReference>
<evidence type="ECO:0000256" key="2">
    <source>
        <dbReference type="SAM" id="MobiDB-lite"/>
    </source>
</evidence>
<dbReference type="OrthoDB" id="642895at2759"/>
<dbReference type="Pfam" id="PF03999">
    <property type="entry name" value="MAP65_ASE1"/>
    <property type="match status" value="1"/>
</dbReference>
<evidence type="ECO:0008006" key="5">
    <source>
        <dbReference type="Google" id="ProtNLM"/>
    </source>
</evidence>
<dbReference type="EMBL" id="CAJPEX010000712">
    <property type="protein sequence ID" value="CAG0916931.1"/>
    <property type="molecule type" value="Genomic_DNA"/>
</dbReference>
<evidence type="ECO:0000256" key="1">
    <source>
        <dbReference type="SAM" id="Coils"/>
    </source>
</evidence>
<sequence>MKSSDVSQCLEKIGQLWKDNFLVSFSGLINDWELAGFEKPQLDDSLDNHTAAFEEFLKERLIFEKRRANAVLDAKSDVVFLGKLLGENIPNLSPGELSVTAYQSSLTKRLENLQAEKEERLAKLKSLRDREQFAASQMGLDVSERDTSSVPSLEYLETYQTFVEGLERDLNERKTKFEDCRMRTLELVDALGERDSRRELLSVVLDGPSNQFVYSDDTLQQFYTYREQLKDMFESRLKIKSKLEESIRYWAKRLGVEEEYAIPIDQNCAKASTIDLFREMNEKLRQLKMSQLPTLLRKAREEIGEMWSSLMCAECEKQDFADQLRCKDYTEDLLEAHDAELRRLHTEREGKQEILDLLHSRAELVVAMKDIYDRENDPNRFRNRKAQMLVDDQEKARICKALPTHEAQILDRIKDWENRTSKSFLIGGKTFEQVLAEDVPKRARDLKHRRNCACCGGQKENDAKIAEVPKNNSLRGAVKESDKVVRGLNKPFSSSAMKRKAENTSAVHSKIMKTHH</sequence>
<evidence type="ECO:0000313" key="3">
    <source>
        <dbReference type="EMBL" id="CAD7276779.1"/>
    </source>
</evidence>
<keyword evidence="1" id="KW-0175">Coiled coil</keyword>
<dbReference type="GO" id="GO:0005737">
    <property type="term" value="C:cytoplasm"/>
    <property type="evidence" value="ECO:0007669"/>
    <property type="project" value="TreeGrafter"/>
</dbReference>
<dbReference type="PANTHER" id="PTHR19321:SF41">
    <property type="entry name" value="FASCETTO-RELATED"/>
    <property type="match status" value="1"/>
</dbReference>
<reference evidence="3" key="1">
    <citation type="submission" date="2020-11" db="EMBL/GenBank/DDBJ databases">
        <authorList>
            <person name="Tran Van P."/>
        </authorList>
    </citation>
    <scope>NUCLEOTIDE SEQUENCE</scope>
</reference>
<dbReference type="Gene3D" id="1.20.58.1520">
    <property type="match status" value="1"/>
</dbReference>
<dbReference type="GO" id="GO:0051256">
    <property type="term" value="P:mitotic spindle midzone assembly"/>
    <property type="evidence" value="ECO:0007669"/>
    <property type="project" value="TreeGrafter"/>
</dbReference>
<accession>A0A7R9BLP5</accession>
<proteinExistence type="predicted"/>
<protein>
    <recommendedName>
        <fullName evidence="5">Protein regulator of cytokinesis 1</fullName>
    </recommendedName>
</protein>
<feature type="region of interest" description="Disordered" evidence="2">
    <location>
        <begin position="493"/>
        <end position="516"/>
    </location>
</feature>
<keyword evidence="4" id="KW-1185">Reference proteome</keyword>
<gene>
    <name evidence="3" type="ORF">NMOB1V02_LOCUS4529</name>
</gene>
<dbReference type="GO" id="GO:1990023">
    <property type="term" value="C:mitotic spindle midzone"/>
    <property type="evidence" value="ECO:0007669"/>
    <property type="project" value="TreeGrafter"/>
</dbReference>
<dbReference type="AlphaFoldDB" id="A0A7R9BLP5"/>